<evidence type="ECO:0000313" key="2">
    <source>
        <dbReference type="EMBL" id="AWR98612.1"/>
    </source>
</evidence>
<organism evidence="2 3">
    <name type="scientific">Metallosphaera hakonensis JCM 8857 = DSM 7519</name>
    <dbReference type="NCBI Taxonomy" id="1293036"/>
    <lineage>
        <taxon>Archaea</taxon>
        <taxon>Thermoproteota</taxon>
        <taxon>Thermoprotei</taxon>
        <taxon>Sulfolobales</taxon>
        <taxon>Sulfolobaceae</taxon>
        <taxon>Metallosphaera</taxon>
    </lineage>
</organism>
<dbReference type="EMBL" id="CP029287">
    <property type="protein sequence ID" value="AWR98612.1"/>
    <property type="molecule type" value="Genomic_DNA"/>
</dbReference>
<keyword evidence="3" id="KW-1185">Reference proteome</keyword>
<reference evidence="2" key="1">
    <citation type="submission" date="2018-05" db="EMBL/GenBank/DDBJ databases">
        <title>Complete Genome Sequences of Extremely Thermoacidophilic, Metal-Mobilizing Type-Strain Members of the Archaeal Family Sulfolobaceae: Acidianus brierleyi DSM-1651T, Acidianus sulfidivorans DSM-18786T, Metallosphaera hakonensis DSM-7519T, and Metallosphaera prunae DSM-10039T.</title>
        <authorList>
            <person name="Counts J.A."/>
            <person name="Kelly R.M."/>
        </authorList>
    </citation>
    <scope>NUCLEOTIDE SEQUENCE [LARGE SCALE GENOMIC DNA]</scope>
    <source>
        <strain evidence="2">HO1-1</strain>
    </source>
</reference>
<protein>
    <submittedName>
        <fullName evidence="2">Uncharacterized protein</fullName>
    </submittedName>
</protein>
<dbReference type="AlphaFoldDB" id="A0A2U9IRF3"/>
<gene>
    <name evidence="2" type="ORF">DFR87_01610</name>
</gene>
<name>A0A2U9IRF3_9CREN</name>
<keyword evidence="1" id="KW-0472">Membrane</keyword>
<sequence>MGKETGGDRLSFPSWLGLALLFIGLPTGVATAISYYMPVFLLHNPSLANYLGTIVPLMIFVISVTYFNKYLQSQGLKSPFMRRTSVTISPESGKPIDEKMIKGFEASLKFAKGEDRIRRLVMVGMMYLQNAVAYDDKDRYLKAKEFLSLAEEVVRGESPSFETKILVENLRSKIETYKYRFGER</sequence>
<dbReference type="KEGG" id="mhk:DFR87_01610"/>
<dbReference type="GeneID" id="36833998"/>
<dbReference type="OrthoDB" id="40767at2157"/>
<evidence type="ECO:0000313" key="3">
    <source>
        <dbReference type="Proteomes" id="UP000247586"/>
    </source>
</evidence>
<keyword evidence="1" id="KW-1133">Transmembrane helix</keyword>
<accession>A0A2U9IRF3</accession>
<evidence type="ECO:0000256" key="1">
    <source>
        <dbReference type="SAM" id="Phobius"/>
    </source>
</evidence>
<feature type="transmembrane region" description="Helical" evidence="1">
    <location>
        <begin position="12"/>
        <end position="35"/>
    </location>
</feature>
<dbReference type="Proteomes" id="UP000247586">
    <property type="component" value="Chromosome"/>
</dbReference>
<proteinExistence type="predicted"/>
<feature type="transmembrane region" description="Helical" evidence="1">
    <location>
        <begin position="47"/>
        <end position="67"/>
    </location>
</feature>
<keyword evidence="1" id="KW-0812">Transmembrane</keyword>
<dbReference type="RefSeq" id="WP_054837193.1">
    <property type="nucleotide sequence ID" value="NZ_BBBA01000030.1"/>
</dbReference>